<dbReference type="InterPro" id="IPR046801">
    <property type="entry name" value="OpcA_G6PD_N"/>
</dbReference>
<accession>A0ABP9CSK5</accession>
<dbReference type="Proteomes" id="UP001500839">
    <property type="component" value="Unassembled WGS sequence"/>
</dbReference>
<dbReference type="PANTHER" id="PTHR38658:SF1">
    <property type="entry name" value="OXPP CYCLE PROTEIN OPCA-RELATED"/>
    <property type="match status" value="1"/>
</dbReference>
<dbReference type="InterPro" id="IPR004555">
    <property type="entry name" value="G6PDH_assembly_OpcA"/>
</dbReference>
<dbReference type="InterPro" id="IPR046802">
    <property type="entry name" value="OpcA_G6PD_C"/>
</dbReference>
<keyword evidence="4" id="KW-1185">Reference proteome</keyword>
<evidence type="ECO:0000313" key="3">
    <source>
        <dbReference type="EMBL" id="GAA4814252.1"/>
    </source>
</evidence>
<evidence type="ECO:0000313" key="4">
    <source>
        <dbReference type="Proteomes" id="UP001500839"/>
    </source>
</evidence>
<comment type="caution">
    <text evidence="3">The sequence shown here is derived from an EMBL/GenBank/DDBJ whole genome shotgun (WGS) entry which is preliminary data.</text>
</comment>
<evidence type="ECO:0000259" key="1">
    <source>
        <dbReference type="Pfam" id="PF10128"/>
    </source>
</evidence>
<dbReference type="RefSeq" id="WP_200174572.1">
    <property type="nucleotide sequence ID" value="NZ_BAABKQ010000001.1"/>
</dbReference>
<feature type="domain" description="Glucose-6-phosphate dehydrogenase assembly protein OpcA N-terminal" evidence="1">
    <location>
        <begin position="52"/>
        <end position="152"/>
    </location>
</feature>
<dbReference type="PANTHER" id="PTHR38658">
    <property type="entry name" value="OXPP CYCLE PROTEIN OPCA-RELATED"/>
    <property type="match status" value="1"/>
</dbReference>
<dbReference type="EMBL" id="BAABKQ010000001">
    <property type="protein sequence ID" value="GAA4814252.1"/>
    <property type="molecule type" value="Genomic_DNA"/>
</dbReference>
<gene>
    <name evidence="3" type="primary">opcA</name>
    <name evidence="3" type="ORF">GCM10023353_19360</name>
</gene>
<evidence type="ECO:0000259" key="2">
    <source>
        <dbReference type="Pfam" id="PF20171"/>
    </source>
</evidence>
<organism evidence="3 4">
    <name type="scientific">Tomitella cavernea</name>
    <dbReference type="NCBI Taxonomy" id="1387982"/>
    <lineage>
        <taxon>Bacteria</taxon>
        <taxon>Bacillati</taxon>
        <taxon>Actinomycetota</taxon>
        <taxon>Actinomycetes</taxon>
        <taxon>Mycobacteriales</taxon>
        <taxon>Tomitella</taxon>
    </lineage>
</organism>
<dbReference type="Pfam" id="PF20171">
    <property type="entry name" value="OpcA_G6PD_C"/>
    <property type="match status" value="1"/>
</dbReference>
<reference evidence="4" key="1">
    <citation type="journal article" date="2019" name="Int. J. Syst. Evol. Microbiol.">
        <title>The Global Catalogue of Microorganisms (GCM) 10K type strain sequencing project: providing services to taxonomists for standard genome sequencing and annotation.</title>
        <authorList>
            <consortium name="The Broad Institute Genomics Platform"/>
            <consortium name="The Broad Institute Genome Sequencing Center for Infectious Disease"/>
            <person name="Wu L."/>
            <person name="Ma J."/>
        </authorList>
    </citation>
    <scope>NUCLEOTIDE SEQUENCE [LARGE SCALE GENOMIC DNA]</scope>
    <source>
        <strain evidence="4">JCM 18542</strain>
    </source>
</reference>
<name>A0ABP9CSK5_9ACTN</name>
<feature type="domain" description="Glucose-6-phosphate dehydrogenase assembly protein OpcA C-terminal" evidence="2">
    <location>
        <begin position="166"/>
        <end position="291"/>
    </location>
</feature>
<sequence length="301" mass="32594">MIVDLPDTTTKNVIQRLYEVREAGGAVTLGRVLTLVVGIGDEADTERSIEAANEASREHPCRIIVVVHHSRSERTVLDAQIRVGADAGASEVVVLRLHGALSSHSDSVVTPFLLPDTPIVTWWPGDGPDVPREDPLGRIALRRITGPSTAEPRDLLQRRWSGYASGDTDLAWPAITAWRALLATAVEHPEFSPIDRAEVTGPADDPSADLLAGWLATALDVPVIRRNGAEGAALHSGDDTVSLMRVSDTVAVLSRPGERDSRVALAHRHEWDCLAEELRRLDPDEIYEDALAGAARVTYES</sequence>
<proteinExistence type="predicted"/>
<protein>
    <submittedName>
        <fullName evidence="3">Glucose-6-phosphate dehydrogenase assembly protein OpcA</fullName>
    </submittedName>
</protein>
<dbReference type="Pfam" id="PF10128">
    <property type="entry name" value="OpcA_G6PD_assem"/>
    <property type="match status" value="1"/>
</dbReference>